<protein>
    <submittedName>
        <fullName evidence="1">Uncharacterized protein</fullName>
    </submittedName>
</protein>
<feature type="non-terminal residue" evidence="1">
    <location>
        <position position="93"/>
    </location>
</feature>
<dbReference type="AlphaFoldDB" id="A0ABD0LAH0"/>
<accession>A0ABD0LAH0</accession>
<dbReference type="Proteomes" id="UP001519460">
    <property type="component" value="Unassembled WGS sequence"/>
</dbReference>
<feature type="non-terminal residue" evidence="1">
    <location>
        <position position="1"/>
    </location>
</feature>
<name>A0ABD0LAH0_9CAEN</name>
<comment type="caution">
    <text evidence="1">The sequence shown here is derived from an EMBL/GenBank/DDBJ whole genome shotgun (WGS) entry which is preliminary data.</text>
</comment>
<reference evidence="1 2" key="1">
    <citation type="journal article" date="2023" name="Sci. Data">
        <title>Genome assembly of the Korean intertidal mud-creeper Batillaria attramentaria.</title>
        <authorList>
            <person name="Patra A.K."/>
            <person name="Ho P.T."/>
            <person name="Jun S."/>
            <person name="Lee S.J."/>
            <person name="Kim Y."/>
            <person name="Won Y.J."/>
        </authorList>
    </citation>
    <scope>NUCLEOTIDE SEQUENCE [LARGE SCALE GENOMIC DNA]</scope>
    <source>
        <strain evidence="1">Wonlab-2016</strain>
    </source>
</reference>
<dbReference type="EMBL" id="JACVVK020000069">
    <property type="protein sequence ID" value="KAK7496203.1"/>
    <property type="molecule type" value="Genomic_DNA"/>
</dbReference>
<evidence type="ECO:0000313" key="1">
    <source>
        <dbReference type="EMBL" id="KAK7496203.1"/>
    </source>
</evidence>
<proteinExistence type="predicted"/>
<gene>
    <name evidence="1" type="ORF">BaRGS_00012613</name>
</gene>
<sequence>NLIHQALHVPLVQPLSISQEELDMILYGYAKSHNGDQCHGHALSGLNLTQMFDRGGDGAADKAVDARASLYPRARPRVGAAKTSRIRYKINSK</sequence>
<keyword evidence="2" id="KW-1185">Reference proteome</keyword>
<evidence type="ECO:0000313" key="2">
    <source>
        <dbReference type="Proteomes" id="UP001519460"/>
    </source>
</evidence>
<organism evidence="1 2">
    <name type="scientific">Batillaria attramentaria</name>
    <dbReference type="NCBI Taxonomy" id="370345"/>
    <lineage>
        <taxon>Eukaryota</taxon>
        <taxon>Metazoa</taxon>
        <taxon>Spiralia</taxon>
        <taxon>Lophotrochozoa</taxon>
        <taxon>Mollusca</taxon>
        <taxon>Gastropoda</taxon>
        <taxon>Caenogastropoda</taxon>
        <taxon>Sorbeoconcha</taxon>
        <taxon>Cerithioidea</taxon>
        <taxon>Batillariidae</taxon>
        <taxon>Batillaria</taxon>
    </lineage>
</organism>